<dbReference type="PRINTS" id="PR00080">
    <property type="entry name" value="SDRFAMILY"/>
</dbReference>
<sequence length="247" mass="25275">MLEGRVALITGAARGIGRAIAMEAAAEGADVLVTDRDAAGVNATAADIAALGRKSRAVVGSLAAADFPAVLAAAAQETFGRLDTLVNNAGIAYRGSVAEHERAAWDKVMLINLTAPFLLVQATLPLLEASGRGSIVNISSTAVTGFAGQVAYDSSKGGLLSMTRSMAVDLGSKKIRANAVCPGFIATDMVAADPDFVKLGERVARGLPVSRMGKPEDVAAAVVWLASDKASYVTGQGMFIDGGWIRA</sequence>
<comment type="similarity">
    <text evidence="1">Belongs to the short-chain dehydrogenases/reductases (SDR) family.</text>
</comment>
<evidence type="ECO:0000313" key="2">
    <source>
        <dbReference type="EMBL" id="GFE82520.1"/>
    </source>
</evidence>
<keyword evidence="3" id="KW-1185">Reference proteome</keyword>
<evidence type="ECO:0000256" key="1">
    <source>
        <dbReference type="ARBA" id="ARBA00006484"/>
    </source>
</evidence>
<reference evidence="3" key="1">
    <citation type="submission" date="2020-01" db="EMBL/GenBank/DDBJ databases">
        <title>'Steroidobacter agaridevorans' sp. nov., agar-degrading bacteria isolated from rhizosphere soils.</title>
        <authorList>
            <person name="Ikenaga M."/>
            <person name="Kataoka M."/>
            <person name="Murouchi A."/>
            <person name="Katsuragi S."/>
            <person name="Sakai M."/>
        </authorList>
    </citation>
    <scope>NUCLEOTIDE SEQUENCE [LARGE SCALE GENOMIC DNA]</scope>
    <source>
        <strain evidence="3">YU21-B</strain>
    </source>
</reference>
<proteinExistence type="inferred from homology"/>
<dbReference type="FunFam" id="3.40.50.720:FF:000084">
    <property type="entry name" value="Short-chain dehydrogenase reductase"/>
    <property type="match status" value="1"/>
</dbReference>
<dbReference type="EMBL" id="BLJN01000004">
    <property type="protein sequence ID" value="GFE82520.1"/>
    <property type="molecule type" value="Genomic_DNA"/>
</dbReference>
<name>A0A829YH30_9GAMM</name>
<dbReference type="InterPro" id="IPR036291">
    <property type="entry name" value="NAD(P)-bd_dom_sf"/>
</dbReference>
<dbReference type="InterPro" id="IPR002347">
    <property type="entry name" value="SDR_fam"/>
</dbReference>
<gene>
    <name evidence="2" type="ORF">GCM10011487_45200</name>
</gene>
<dbReference type="InterPro" id="IPR050259">
    <property type="entry name" value="SDR"/>
</dbReference>
<dbReference type="NCBIfam" id="NF005559">
    <property type="entry name" value="PRK07231.1"/>
    <property type="match status" value="1"/>
</dbReference>
<evidence type="ECO:0000313" key="3">
    <source>
        <dbReference type="Proteomes" id="UP000445000"/>
    </source>
</evidence>
<organism evidence="2 3">
    <name type="scientific">Steroidobacter agaridevorans</name>
    <dbReference type="NCBI Taxonomy" id="2695856"/>
    <lineage>
        <taxon>Bacteria</taxon>
        <taxon>Pseudomonadati</taxon>
        <taxon>Pseudomonadota</taxon>
        <taxon>Gammaproteobacteria</taxon>
        <taxon>Steroidobacterales</taxon>
        <taxon>Steroidobacteraceae</taxon>
        <taxon>Steroidobacter</taxon>
    </lineage>
</organism>
<dbReference type="PANTHER" id="PTHR42879:SF2">
    <property type="entry name" value="3-OXOACYL-[ACYL-CARRIER-PROTEIN] REDUCTASE FABG"/>
    <property type="match status" value="1"/>
</dbReference>
<protein>
    <submittedName>
        <fullName evidence="2">Short-chain dehydrogenase</fullName>
    </submittedName>
</protein>
<dbReference type="AlphaFoldDB" id="A0A829YH30"/>
<dbReference type="PANTHER" id="PTHR42879">
    <property type="entry name" value="3-OXOACYL-(ACYL-CARRIER-PROTEIN) REDUCTASE"/>
    <property type="match status" value="1"/>
</dbReference>
<dbReference type="Proteomes" id="UP000445000">
    <property type="component" value="Unassembled WGS sequence"/>
</dbReference>
<dbReference type="Gene3D" id="3.40.50.720">
    <property type="entry name" value="NAD(P)-binding Rossmann-like Domain"/>
    <property type="match status" value="1"/>
</dbReference>
<dbReference type="SUPFAM" id="SSF51735">
    <property type="entry name" value="NAD(P)-binding Rossmann-fold domains"/>
    <property type="match status" value="1"/>
</dbReference>
<dbReference type="PRINTS" id="PR00081">
    <property type="entry name" value="GDHRDH"/>
</dbReference>
<comment type="caution">
    <text evidence="2">The sequence shown here is derived from an EMBL/GenBank/DDBJ whole genome shotgun (WGS) entry which is preliminary data.</text>
</comment>
<dbReference type="Pfam" id="PF13561">
    <property type="entry name" value="adh_short_C2"/>
    <property type="match status" value="1"/>
</dbReference>
<accession>A0A829YH30</accession>